<evidence type="ECO:0000313" key="4">
    <source>
        <dbReference type="Proteomes" id="UP000053664"/>
    </source>
</evidence>
<dbReference type="AlphaFoldDB" id="A0A061H6V5"/>
<accession>A0A061H6V5</accession>
<evidence type="ECO:0000256" key="1">
    <source>
        <dbReference type="RuleBase" id="RU000487"/>
    </source>
</evidence>
<dbReference type="FunFam" id="3.30.420.40:FF:000058">
    <property type="entry name" value="Putative actin-related protein 5"/>
    <property type="match status" value="1"/>
</dbReference>
<dbReference type="OrthoDB" id="5132116at2759"/>
<gene>
    <name evidence="3" type="ORF">PFL1_04882</name>
</gene>
<evidence type="ECO:0000256" key="2">
    <source>
        <dbReference type="SAM" id="MobiDB-lite"/>
    </source>
</evidence>
<dbReference type="Pfam" id="PF00022">
    <property type="entry name" value="Actin"/>
    <property type="match status" value="1"/>
</dbReference>
<dbReference type="InterPro" id="IPR043129">
    <property type="entry name" value="ATPase_NBD"/>
</dbReference>
<dbReference type="Gene3D" id="3.30.420.40">
    <property type="match status" value="5"/>
</dbReference>
<comment type="similarity">
    <text evidence="1">Belongs to the actin family.</text>
</comment>
<feature type="region of interest" description="Disordered" evidence="2">
    <location>
        <begin position="62"/>
        <end position="150"/>
    </location>
</feature>
<dbReference type="PROSITE" id="PS00432">
    <property type="entry name" value="ACTINS_2"/>
    <property type="match status" value="1"/>
</dbReference>
<dbReference type="PANTHER" id="PTHR11937">
    <property type="entry name" value="ACTIN"/>
    <property type="match status" value="1"/>
</dbReference>
<name>A0A061H6V5_9BASI</name>
<feature type="compositionally biased region" description="Low complexity" evidence="2">
    <location>
        <begin position="112"/>
        <end position="138"/>
    </location>
</feature>
<evidence type="ECO:0000313" key="3">
    <source>
        <dbReference type="EMBL" id="EPQ27745.1"/>
    </source>
</evidence>
<protein>
    <recommendedName>
        <fullName evidence="5">Actin</fullName>
    </recommendedName>
</protein>
<dbReference type="Proteomes" id="UP000053664">
    <property type="component" value="Unassembled WGS sequence"/>
</dbReference>
<dbReference type="Gene3D" id="3.90.640.10">
    <property type="entry name" value="Actin, Chain A, domain 4"/>
    <property type="match status" value="1"/>
</dbReference>
<dbReference type="RefSeq" id="XP_007880601.1">
    <property type="nucleotide sequence ID" value="XM_007882410.1"/>
</dbReference>
<dbReference type="InterPro" id="IPR004000">
    <property type="entry name" value="Actin"/>
</dbReference>
<dbReference type="KEGG" id="pfp:PFL1_04882"/>
<evidence type="ECO:0008006" key="5">
    <source>
        <dbReference type="Google" id="ProtNLM"/>
    </source>
</evidence>
<reference evidence="3 4" key="1">
    <citation type="journal article" date="2013" name="Plant Cell">
        <title>The transition from a phytopathogenic smut ancestor to an anamorphic biocontrol agent deciphered by comparative whole-genome analysis.</title>
        <authorList>
            <person name="Lefebvre F."/>
            <person name="Joly D.L."/>
            <person name="Labbe C."/>
            <person name="Teichmann B."/>
            <person name="Linning R."/>
            <person name="Belzile F."/>
            <person name="Bakkeren G."/>
            <person name="Belanger R.R."/>
        </authorList>
    </citation>
    <scope>NUCLEOTIDE SEQUENCE [LARGE SCALE GENOMIC DNA]</scope>
    <source>
        <strain evidence="3 4">PF-1</strain>
    </source>
</reference>
<organism evidence="3 4">
    <name type="scientific">Pseudozyma flocculosa PF-1</name>
    <dbReference type="NCBI Taxonomy" id="1277687"/>
    <lineage>
        <taxon>Eukaryota</taxon>
        <taxon>Fungi</taxon>
        <taxon>Dikarya</taxon>
        <taxon>Basidiomycota</taxon>
        <taxon>Ustilaginomycotina</taxon>
        <taxon>Ustilaginomycetes</taxon>
        <taxon>Ustilaginales</taxon>
        <taxon>Ustilaginaceae</taxon>
        <taxon>Pseudozyma</taxon>
    </lineage>
</organism>
<dbReference type="GeneID" id="19318982"/>
<dbReference type="eggNOG" id="KOG0679">
    <property type="taxonomic scope" value="Eukaryota"/>
</dbReference>
<proteinExistence type="inferred from homology"/>
<dbReference type="CDD" id="cd13395">
    <property type="entry name" value="ASKHA_NBD_Arp4_ACTL6-like"/>
    <property type="match status" value="1"/>
</dbReference>
<dbReference type="SMART" id="SM00268">
    <property type="entry name" value="ACTIN"/>
    <property type="match status" value="1"/>
</dbReference>
<feature type="compositionally biased region" description="Low complexity" evidence="2">
    <location>
        <begin position="91"/>
        <end position="105"/>
    </location>
</feature>
<dbReference type="InterPro" id="IPR004001">
    <property type="entry name" value="Actin_CS"/>
</dbReference>
<sequence>MPGIYGGDEINAIVIDPGYSHTRAGWAGEDAPRAVIPTAYAYADISEEQIAALESDARYLDAPSSSAANGTRAADAEASNVDADGDQSMRDASQQPASAQQADDPAAPPSAPAQGGTSNSTAPPATTASGSRSASPSAHNAPTTQDSDYRLKANRARAAKKALSLVDREKKRRRYVGDADLSLWRPGMEIAHPLDQDGILAEAPAFQSLCTHSLDVLSCDPRHHPLLMTEPAWNSREAREKVTEIAFETLQVPAFYLANRTVLSSFAAGKPTSLLVDIGANTISAIPVVDGFILRKGIQRQDNGGDSVSRALLYSLTHERRTPSADFLGLTPQFLVKSRAAVDPAADPQVKLRDDRVKATTASYLSYQLDRLLGDFKASTAQALEVPWDEAQARLRPTKPFEFPSGYNDFFGMERYRAAETIFTPSQWTGSVFTSSVAGGAVREGTGVLSQGKSYEGLTQMVLNAINASDVDSRPGLFGNIVCVGGGSFLPGLTDRLNYELGIAAPSQKVKIHAPGNATERRHSSWLGGSILASLGTFHQLWISKQEYDEHGPAVVHARCK</sequence>
<dbReference type="SUPFAM" id="SSF53067">
    <property type="entry name" value="Actin-like ATPase domain"/>
    <property type="match status" value="2"/>
</dbReference>
<dbReference type="EMBL" id="KE361638">
    <property type="protein sequence ID" value="EPQ27745.1"/>
    <property type="molecule type" value="Genomic_DNA"/>
</dbReference>
<dbReference type="HOGENOM" id="CLU_027965_6_2_1"/>